<evidence type="ECO:0000256" key="1">
    <source>
        <dbReference type="SAM" id="MobiDB-lite"/>
    </source>
</evidence>
<dbReference type="RefSeq" id="XP_029225436.1">
    <property type="nucleotide sequence ID" value="XM_029374464.1"/>
</dbReference>
<feature type="region of interest" description="Disordered" evidence="1">
    <location>
        <begin position="132"/>
        <end position="168"/>
    </location>
</feature>
<accession>A0A3R7KH08</accession>
<feature type="compositionally biased region" description="Basic and acidic residues" evidence="1">
    <location>
        <begin position="146"/>
        <end position="161"/>
    </location>
</feature>
<sequence>MQFVVVDGAWPVVPCAVPRSQLEARAAQGTDPGEEGGGRALLPGRALVSLCQEVLDASSAQGKAPPTLRALHVALLCDPHRGPPRALRIYAPASVGHQLFAVQDLVGPACLLAFTSRRESLISAALLTGARPAHKEGADATGPSARRTETESGGGTREEPGSKVGGLAGRGVSALQRFTRAETYFTSVAPTAQREFEVVNELLLSGMIRMSECVESFVCSVCGSLPRRTMTTSCCGAVVCSACAPTLSPSSVLGEEAVCAVCGEVPLTNPEAHAGRDAEVTRLVRELRVLYRPQISALACRALPSERQPPPTPLTMRHTGLPLPLCDVSGPTASVLGSAFMGPA</sequence>
<dbReference type="AlphaFoldDB" id="A0A3R7KH08"/>
<dbReference type="EMBL" id="MKKU01000602">
    <property type="protein sequence ID" value="RNF06325.1"/>
    <property type="molecule type" value="Genomic_DNA"/>
</dbReference>
<comment type="caution">
    <text evidence="2">The sequence shown here is derived from an EMBL/GenBank/DDBJ whole genome shotgun (WGS) entry which is preliminary data.</text>
</comment>
<evidence type="ECO:0000313" key="3">
    <source>
        <dbReference type="Proteomes" id="UP000284403"/>
    </source>
</evidence>
<reference evidence="2 3" key="1">
    <citation type="journal article" date="2018" name="BMC Genomics">
        <title>Genomic comparison of Trypanosoma conorhini and Trypanosoma rangeli to Trypanosoma cruzi strains of high and low virulence.</title>
        <authorList>
            <person name="Bradwell K.R."/>
            <person name="Koparde V.N."/>
            <person name="Matveyev A.V."/>
            <person name="Serrano M.G."/>
            <person name="Alves J.M."/>
            <person name="Parikh H."/>
            <person name="Huang B."/>
            <person name="Lee V."/>
            <person name="Espinosa-Alvarez O."/>
            <person name="Ortiz P.A."/>
            <person name="Costa-Martins A.G."/>
            <person name="Teixeira M.M."/>
            <person name="Buck G.A."/>
        </authorList>
    </citation>
    <scope>NUCLEOTIDE SEQUENCE [LARGE SCALE GENOMIC DNA]</scope>
    <source>
        <strain evidence="2 3">025E</strain>
    </source>
</reference>
<proteinExistence type="predicted"/>
<dbReference type="GeneID" id="40321212"/>
<name>A0A3R7KH08_9TRYP</name>
<protein>
    <submittedName>
        <fullName evidence="2">Uncharacterized protein</fullName>
    </submittedName>
</protein>
<dbReference type="InterPro" id="IPR013083">
    <property type="entry name" value="Znf_RING/FYVE/PHD"/>
</dbReference>
<keyword evidence="3" id="KW-1185">Reference proteome</keyword>
<dbReference type="Proteomes" id="UP000284403">
    <property type="component" value="Unassembled WGS sequence"/>
</dbReference>
<dbReference type="Gene3D" id="3.30.40.10">
    <property type="entry name" value="Zinc/RING finger domain, C3HC4 (zinc finger)"/>
    <property type="match status" value="1"/>
</dbReference>
<dbReference type="OrthoDB" id="272674at2759"/>
<organism evidence="2 3">
    <name type="scientific">Trypanosoma conorhini</name>
    <dbReference type="NCBI Taxonomy" id="83891"/>
    <lineage>
        <taxon>Eukaryota</taxon>
        <taxon>Discoba</taxon>
        <taxon>Euglenozoa</taxon>
        <taxon>Kinetoplastea</taxon>
        <taxon>Metakinetoplastina</taxon>
        <taxon>Trypanosomatida</taxon>
        <taxon>Trypanosomatidae</taxon>
        <taxon>Trypanosoma</taxon>
    </lineage>
</organism>
<gene>
    <name evidence="2" type="ORF">Tco025E_07601</name>
</gene>
<evidence type="ECO:0000313" key="2">
    <source>
        <dbReference type="EMBL" id="RNF06325.1"/>
    </source>
</evidence>